<keyword evidence="3" id="KW-1185">Reference proteome</keyword>
<dbReference type="AlphaFoldDB" id="M7TY05"/>
<feature type="region of interest" description="Disordered" evidence="1">
    <location>
        <begin position="71"/>
        <end position="97"/>
    </location>
</feature>
<organism evidence="2 3">
    <name type="scientific">Eutypa lata (strain UCR-EL1)</name>
    <name type="common">Grapevine dieback disease fungus</name>
    <name type="synonym">Eutypa armeniacae</name>
    <dbReference type="NCBI Taxonomy" id="1287681"/>
    <lineage>
        <taxon>Eukaryota</taxon>
        <taxon>Fungi</taxon>
        <taxon>Dikarya</taxon>
        <taxon>Ascomycota</taxon>
        <taxon>Pezizomycotina</taxon>
        <taxon>Sordariomycetes</taxon>
        <taxon>Xylariomycetidae</taxon>
        <taxon>Xylariales</taxon>
        <taxon>Diatrypaceae</taxon>
        <taxon>Eutypa</taxon>
    </lineage>
</organism>
<protein>
    <submittedName>
        <fullName evidence="2">Uncharacterized protein</fullName>
    </submittedName>
</protein>
<accession>M7TY05</accession>
<sequence length="190" mass="21226">MDTDLMPRARAIELREKLYRDNCADISSLRSFVRQYSHFPAGRYSMPPKARLDYLRALVSECEKLRDLARKLAQQNPTPTTTTTTASSSSPGGNGEVDQVLTRARCIVRIREAAVDWELAVLHHDNNAREGREILDSTGMGAGEGRDAFVTATTGLSREELADLESELKLWEESFPAIREAWDAVGREEG</sequence>
<evidence type="ECO:0000256" key="1">
    <source>
        <dbReference type="SAM" id="MobiDB-lite"/>
    </source>
</evidence>
<dbReference type="EMBL" id="KB705626">
    <property type="protein sequence ID" value="EMR71540.1"/>
    <property type="molecule type" value="Genomic_DNA"/>
</dbReference>
<reference evidence="3" key="1">
    <citation type="journal article" date="2013" name="Genome Announc.">
        <title>Draft genome sequence of the grapevine dieback fungus Eutypa lata UCR-EL1.</title>
        <authorList>
            <person name="Blanco-Ulate B."/>
            <person name="Rolshausen P.E."/>
            <person name="Cantu D."/>
        </authorList>
    </citation>
    <scope>NUCLEOTIDE SEQUENCE [LARGE SCALE GENOMIC DNA]</scope>
    <source>
        <strain evidence="3">UCR-EL1</strain>
    </source>
</reference>
<dbReference type="HOGENOM" id="CLU_1427985_0_0_1"/>
<evidence type="ECO:0000313" key="2">
    <source>
        <dbReference type="EMBL" id="EMR71540.1"/>
    </source>
</evidence>
<dbReference type="Proteomes" id="UP000012174">
    <property type="component" value="Unassembled WGS sequence"/>
</dbReference>
<dbReference type="OrthoDB" id="4765257at2759"/>
<feature type="compositionally biased region" description="Low complexity" evidence="1">
    <location>
        <begin position="77"/>
        <end position="91"/>
    </location>
</feature>
<name>M7TY05_EUTLA</name>
<dbReference type="KEGG" id="ela:UCREL1_1428"/>
<evidence type="ECO:0000313" key="3">
    <source>
        <dbReference type="Proteomes" id="UP000012174"/>
    </source>
</evidence>
<gene>
    <name evidence="2" type="ORF">UCREL1_1428</name>
</gene>
<proteinExistence type="predicted"/>